<dbReference type="EMBL" id="SNZV01000005">
    <property type="protein sequence ID" value="TDS13118.1"/>
    <property type="molecule type" value="Genomic_DNA"/>
</dbReference>
<dbReference type="AlphaFoldDB" id="A0A4V3E1F4"/>
<feature type="domain" description="HTH araC/xylS-type" evidence="4">
    <location>
        <begin position="158"/>
        <end position="259"/>
    </location>
</feature>
<dbReference type="SMART" id="SM00342">
    <property type="entry name" value="HTH_ARAC"/>
    <property type="match status" value="1"/>
</dbReference>
<comment type="caution">
    <text evidence="5">The sequence shown here is derived from an EMBL/GenBank/DDBJ whole genome shotgun (WGS) entry which is preliminary data.</text>
</comment>
<sequence>MEYKKIYPKSSIKHLVQFFWNFEGDFAETSLYNHSSVASINPKLAFQYIPGMVVTENGQRNKLFVSGIQSQTNAFYQLSSSQKVGVFGIYFQPYAISLLFNIPAYVMTNQNIEITEILGTEGVFLEEQILHCKSTRERIDVITRFIEHRIHNLSPNFKDTINTIRYLIMNDGNAKMQELLNSQFLSQRQFERNFKMLTGFSPKYFSRIVRFEKSITTAYNSQQLSLTELALHSGYFDQAHMIRDYRAFTGKNPSAYLSEDQSIFVKE</sequence>
<dbReference type="PANTHER" id="PTHR46796">
    <property type="entry name" value="HTH-TYPE TRANSCRIPTIONAL ACTIVATOR RHAS-RELATED"/>
    <property type="match status" value="1"/>
</dbReference>
<reference evidence="5 6" key="1">
    <citation type="submission" date="2019-03" db="EMBL/GenBank/DDBJ databases">
        <title>Genomic Encyclopedia of Type Strains, Phase III (KMG-III): the genomes of soil and plant-associated and newly described type strains.</title>
        <authorList>
            <person name="Whitman W."/>
        </authorList>
    </citation>
    <scope>NUCLEOTIDE SEQUENCE [LARGE SCALE GENOMIC DNA]</scope>
    <source>
        <strain evidence="5 6">CGMCC 1.12801</strain>
    </source>
</reference>
<dbReference type="GO" id="GO:0043565">
    <property type="term" value="F:sequence-specific DNA binding"/>
    <property type="evidence" value="ECO:0007669"/>
    <property type="project" value="InterPro"/>
</dbReference>
<evidence type="ECO:0000313" key="5">
    <source>
        <dbReference type="EMBL" id="TDS13118.1"/>
    </source>
</evidence>
<evidence type="ECO:0000313" key="6">
    <source>
        <dbReference type="Proteomes" id="UP000294752"/>
    </source>
</evidence>
<dbReference type="OrthoDB" id="323290at2"/>
<protein>
    <submittedName>
        <fullName evidence="5">AraC family transcriptional regulator</fullName>
    </submittedName>
</protein>
<organism evidence="5 6">
    <name type="scientific">Sphingobacterium paludis</name>
    <dbReference type="NCBI Taxonomy" id="1476465"/>
    <lineage>
        <taxon>Bacteria</taxon>
        <taxon>Pseudomonadati</taxon>
        <taxon>Bacteroidota</taxon>
        <taxon>Sphingobacteriia</taxon>
        <taxon>Sphingobacteriales</taxon>
        <taxon>Sphingobacteriaceae</taxon>
        <taxon>Sphingobacterium</taxon>
    </lineage>
</organism>
<dbReference type="PROSITE" id="PS01124">
    <property type="entry name" value="HTH_ARAC_FAMILY_2"/>
    <property type="match status" value="1"/>
</dbReference>
<dbReference type="InterPro" id="IPR046532">
    <property type="entry name" value="DUF6597"/>
</dbReference>
<keyword evidence="1" id="KW-0805">Transcription regulation</keyword>
<keyword evidence="2" id="KW-0238">DNA-binding</keyword>
<dbReference type="RefSeq" id="WP_133640611.1">
    <property type="nucleotide sequence ID" value="NZ_SNZV01000005.1"/>
</dbReference>
<dbReference type="InterPro" id="IPR018060">
    <property type="entry name" value="HTH_AraC"/>
</dbReference>
<evidence type="ECO:0000256" key="1">
    <source>
        <dbReference type="ARBA" id="ARBA00023015"/>
    </source>
</evidence>
<dbReference type="Pfam" id="PF20240">
    <property type="entry name" value="DUF6597"/>
    <property type="match status" value="1"/>
</dbReference>
<dbReference type="InterPro" id="IPR050204">
    <property type="entry name" value="AraC_XylS_family_regulators"/>
</dbReference>
<accession>A0A4V3E1F4</accession>
<keyword evidence="3" id="KW-0804">Transcription</keyword>
<evidence type="ECO:0000256" key="2">
    <source>
        <dbReference type="ARBA" id="ARBA00023125"/>
    </source>
</evidence>
<keyword evidence="6" id="KW-1185">Reference proteome</keyword>
<name>A0A4V3E1F4_9SPHI</name>
<dbReference type="Proteomes" id="UP000294752">
    <property type="component" value="Unassembled WGS sequence"/>
</dbReference>
<dbReference type="PANTHER" id="PTHR46796:SF13">
    <property type="entry name" value="HTH-TYPE TRANSCRIPTIONAL ACTIVATOR RHAS"/>
    <property type="match status" value="1"/>
</dbReference>
<dbReference type="Pfam" id="PF12833">
    <property type="entry name" value="HTH_18"/>
    <property type="match status" value="1"/>
</dbReference>
<gene>
    <name evidence="5" type="ORF">B0I21_105252</name>
</gene>
<evidence type="ECO:0000256" key="3">
    <source>
        <dbReference type="ARBA" id="ARBA00023163"/>
    </source>
</evidence>
<dbReference type="Gene3D" id="1.10.10.60">
    <property type="entry name" value="Homeodomain-like"/>
    <property type="match status" value="1"/>
</dbReference>
<dbReference type="GO" id="GO:0003700">
    <property type="term" value="F:DNA-binding transcription factor activity"/>
    <property type="evidence" value="ECO:0007669"/>
    <property type="project" value="InterPro"/>
</dbReference>
<evidence type="ECO:0000259" key="4">
    <source>
        <dbReference type="PROSITE" id="PS01124"/>
    </source>
</evidence>
<proteinExistence type="predicted"/>